<dbReference type="InterPro" id="IPR050214">
    <property type="entry name" value="Cys_Synth/Cystath_Beta-Synth"/>
</dbReference>
<evidence type="ECO:0000259" key="1">
    <source>
        <dbReference type="Pfam" id="PF00291"/>
    </source>
</evidence>
<protein>
    <submittedName>
        <fullName evidence="2">O-acetylserine sulfhydrylase</fullName>
    </submittedName>
</protein>
<dbReference type="Pfam" id="PF00291">
    <property type="entry name" value="PALP"/>
    <property type="match status" value="1"/>
</dbReference>
<reference evidence="2 3" key="1">
    <citation type="submission" date="2018-01" db="EMBL/GenBank/DDBJ databases">
        <title>Genome characterization of the sugarcane-associated fungus Trichoderma ghanense CCMA-1212 and their application in lignocelulose bioconversion.</title>
        <authorList>
            <person name="Steindorff A.S."/>
            <person name="Mendes T.D."/>
            <person name="Vilela E.S.D."/>
            <person name="Rodrigues D.S."/>
            <person name="Formighieri E.F."/>
            <person name="Melo I.S."/>
            <person name="Favaro L.C.L."/>
        </authorList>
    </citation>
    <scope>NUCLEOTIDE SEQUENCE [LARGE SCALE GENOMIC DNA]</scope>
    <source>
        <strain evidence="2 3">CCMA-1212</strain>
    </source>
</reference>
<comment type="caution">
    <text evidence="2">The sequence shown here is derived from an EMBL/GenBank/DDBJ whole genome shotgun (WGS) entry which is preliminary data.</text>
</comment>
<sequence length="224" mass="24159">MIPAAGNDGYLKPGAAAIEYTGGSTGVSFAVICSVKKHSLHVVALDIFSREKIDHMRLPGAQLTLIPSDNSKQTEKLTNDMVREAYVLTKRTGAYVTTQMENSDQLTAYTKLANEIYEQTEGRIDAFVQTRFVAVEPEESAVSSGGPSGFYKIDSTGRRHVEPLWYNCIAGDFQAVSTADARAMVYRLAREEGLFCRLSTAANVTAALRIAEGLKPGSTAAAIA</sequence>
<evidence type="ECO:0000313" key="2">
    <source>
        <dbReference type="EMBL" id="TFB00384.1"/>
    </source>
</evidence>
<dbReference type="Gene3D" id="3.40.50.1100">
    <property type="match status" value="3"/>
</dbReference>
<gene>
    <name evidence="2" type="ORF">CCMA1212_007584</name>
</gene>
<evidence type="ECO:0000313" key="3">
    <source>
        <dbReference type="Proteomes" id="UP001642720"/>
    </source>
</evidence>
<dbReference type="EMBL" id="PPTA01000011">
    <property type="protein sequence ID" value="TFB00384.1"/>
    <property type="molecule type" value="Genomic_DNA"/>
</dbReference>
<proteinExistence type="predicted"/>
<dbReference type="RefSeq" id="XP_073556585.1">
    <property type="nucleotide sequence ID" value="XM_073704751.1"/>
</dbReference>
<dbReference type="InterPro" id="IPR001926">
    <property type="entry name" value="TrpB-like_PALP"/>
</dbReference>
<name>A0ABY2GWR0_9HYPO</name>
<dbReference type="SUPFAM" id="SSF53686">
    <property type="entry name" value="Tryptophan synthase beta subunit-like PLP-dependent enzymes"/>
    <property type="match status" value="1"/>
</dbReference>
<dbReference type="Proteomes" id="UP001642720">
    <property type="component" value="Unassembled WGS sequence"/>
</dbReference>
<dbReference type="PANTHER" id="PTHR10314">
    <property type="entry name" value="CYSTATHIONINE BETA-SYNTHASE"/>
    <property type="match status" value="1"/>
</dbReference>
<feature type="domain" description="Tryptophan synthase beta chain-like PALP" evidence="1">
    <location>
        <begin position="12"/>
        <end position="128"/>
    </location>
</feature>
<dbReference type="GeneID" id="300579201"/>
<keyword evidence="3" id="KW-1185">Reference proteome</keyword>
<organism evidence="2 3">
    <name type="scientific">Trichoderma ghanense</name>
    <dbReference type="NCBI Taxonomy" id="65468"/>
    <lineage>
        <taxon>Eukaryota</taxon>
        <taxon>Fungi</taxon>
        <taxon>Dikarya</taxon>
        <taxon>Ascomycota</taxon>
        <taxon>Pezizomycotina</taxon>
        <taxon>Sordariomycetes</taxon>
        <taxon>Hypocreomycetidae</taxon>
        <taxon>Hypocreales</taxon>
        <taxon>Hypocreaceae</taxon>
        <taxon>Trichoderma</taxon>
    </lineage>
</organism>
<accession>A0ABY2GWR0</accession>
<dbReference type="InterPro" id="IPR036052">
    <property type="entry name" value="TrpB-like_PALP_sf"/>
</dbReference>